<keyword evidence="2" id="KW-0489">Methyltransferase</keyword>
<accession>A0A6J4KLC9</accession>
<feature type="non-terminal residue" evidence="2">
    <location>
        <position position="1"/>
    </location>
</feature>
<dbReference type="EMBL" id="CADCTW010000062">
    <property type="protein sequence ID" value="CAA9309218.1"/>
    <property type="molecule type" value="Genomic_DNA"/>
</dbReference>
<name>A0A6J4KLC9_9BACT</name>
<feature type="region of interest" description="Disordered" evidence="1">
    <location>
        <begin position="1"/>
        <end position="623"/>
    </location>
</feature>
<dbReference type="GO" id="GO:0008168">
    <property type="term" value="F:methyltransferase activity"/>
    <property type="evidence" value="ECO:0007669"/>
    <property type="project" value="UniProtKB-KW"/>
</dbReference>
<feature type="compositionally biased region" description="Basic and acidic residues" evidence="1">
    <location>
        <begin position="104"/>
        <end position="124"/>
    </location>
</feature>
<dbReference type="GO" id="GO:0032259">
    <property type="term" value="P:methylation"/>
    <property type="evidence" value="ECO:0007669"/>
    <property type="project" value="UniProtKB-KW"/>
</dbReference>
<feature type="non-terminal residue" evidence="2">
    <location>
        <position position="623"/>
    </location>
</feature>
<feature type="compositionally biased region" description="Basic residues" evidence="1">
    <location>
        <begin position="59"/>
        <end position="95"/>
    </location>
</feature>
<feature type="compositionally biased region" description="Basic and acidic residues" evidence="1">
    <location>
        <begin position="393"/>
        <end position="405"/>
    </location>
</feature>
<protein>
    <submittedName>
        <fullName evidence="2">Multidomain signal transduction protein including CheB-like methylesterase, CheR-like methyltransferase and BaeS-like histidine kinase</fullName>
    </submittedName>
</protein>
<keyword evidence="2" id="KW-0418">Kinase</keyword>
<feature type="compositionally biased region" description="Low complexity" evidence="1">
    <location>
        <begin position="553"/>
        <end position="563"/>
    </location>
</feature>
<evidence type="ECO:0000313" key="2">
    <source>
        <dbReference type="EMBL" id="CAA9309218.1"/>
    </source>
</evidence>
<organism evidence="2">
    <name type="scientific">uncultured Gemmatimonadota bacterium</name>
    <dbReference type="NCBI Taxonomy" id="203437"/>
    <lineage>
        <taxon>Bacteria</taxon>
        <taxon>Pseudomonadati</taxon>
        <taxon>Gemmatimonadota</taxon>
        <taxon>environmental samples</taxon>
    </lineage>
</organism>
<keyword evidence="2" id="KW-0808">Transferase</keyword>
<reference evidence="2" key="1">
    <citation type="submission" date="2020-02" db="EMBL/GenBank/DDBJ databases">
        <authorList>
            <person name="Meier V. D."/>
        </authorList>
    </citation>
    <scope>NUCLEOTIDE SEQUENCE</scope>
    <source>
        <strain evidence="2">AVDCRST_MAG68</strain>
    </source>
</reference>
<proteinExistence type="predicted"/>
<feature type="compositionally biased region" description="Basic and acidic residues" evidence="1">
    <location>
        <begin position="432"/>
        <end position="513"/>
    </location>
</feature>
<sequence length="623" mass="64540">DHDHRSPVRDAPGVPPRQPRLRLHGVQALHPDAPRGKAHGRGGGGGLRRVPDLPGSASRRVHGALQHHPHQRHRLLARPGRLVRARARPRPRPGRGGRGGLADPRVERRVRLGRGDVHAGDGVRRGAGPGAVQGAGEDLRHRRGRGGAGAGPGGHLRRAGDGGDAPGAARPLLRAVAGRVLLPPRPAPPGDLWPARPGARRPHQPPGPAGVAQRADVLQRGNAGPHPHPLPLRPQGRRRPLLGEGGDDEVARRPVHPGGPQGAHLQQGVALHPPRPAARHGAARPRGGERAGDAAAPHPRRRAGRAAQRPAGGGRQRCAGDGQRASPRPLRPGPGGRGARPAGPHPVVPPAGAALAHRAGVRRAPAPSPHQRGLPGARRGHAHLRRVPGAADGPRRHAPGGERVVRGRVYRAAGAGAAPGNQPGAGDGLRGAAEHQRGAGDHQRRAAEHHRGAGDDQRGAAEQQRRAGDDERGAPVHQRGAGDDQRRDPAADGRAQRDQRLHDGDPHLAEVRRGGAGPRLGHPRLEPQGRGAVGAARGRGGGRGLPEPGHRPAGGAAQGADQGVRGGALGLRGDGDFRRQPARARHPVPGVVHPVRRRGPGDPRGRAGDARARRGRGRGGGLL</sequence>
<dbReference type="AlphaFoldDB" id="A0A6J4KLC9"/>
<gene>
    <name evidence="2" type="ORF">AVDCRST_MAG68-1171</name>
</gene>
<dbReference type="GO" id="GO:0016301">
    <property type="term" value="F:kinase activity"/>
    <property type="evidence" value="ECO:0007669"/>
    <property type="project" value="UniProtKB-KW"/>
</dbReference>
<feature type="compositionally biased region" description="Low complexity" evidence="1">
    <location>
        <begin position="410"/>
        <end position="422"/>
    </location>
</feature>
<feature type="compositionally biased region" description="Basic and acidic residues" evidence="1">
    <location>
        <begin position="599"/>
        <end position="612"/>
    </location>
</feature>
<feature type="compositionally biased region" description="Low complexity" evidence="1">
    <location>
        <begin position="305"/>
        <end position="328"/>
    </location>
</feature>
<evidence type="ECO:0000256" key="1">
    <source>
        <dbReference type="SAM" id="MobiDB-lite"/>
    </source>
</evidence>